<feature type="transmembrane region" description="Helical" evidence="8">
    <location>
        <begin position="656"/>
        <end position="684"/>
    </location>
</feature>
<dbReference type="Pfam" id="PF13967">
    <property type="entry name" value="RSN1_TM"/>
    <property type="match status" value="1"/>
</dbReference>
<gene>
    <name evidence="12" type="ORF">G6F51_002182</name>
</gene>
<dbReference type="InterPro" id="IPR027815">
    <property type="entry name" value="CSC1/OSCA1-like_cyt"/>
</dbReference>
<dbReference type="PANTHER" id="PTHR13018:SF5">
    <property type="entry name" value="RE44586P"/>
    <property type="match status" value="1"/>
</dbReference>
<evidence type="ECO:0000259" key="10">
    <source>
        <dbReference type="Pfam" id="PF13967"/>
    </source>
</evidence>
<feature type="transmembrane region" description="Helical" evidence="8">
    <location>
        <begin position="793"/>
        <end position="813"/>
    </location>
</feature>
<reference evidence="12" key="1">
    <citation type="journal article" date="2020" name="Microb. Genom.">
        <title>Genetic diversity of clinical and environmental Mucorales isolates obtained from an investigation of mucormycosis cases among solid organ transplant recipients.</title>
        <authorList>
            <person name="Nguyen M.H."/>
            <person name="Kaul D."/>
            <person name="Muto C."/>
            <person name="Cheng S.J."/>
            <person name="Richter R.A."/>
            <person name="Bruno V.M."/>
            <person name="Liu G."/>
            <person name="Beyhan S."/>
            <person name="Sundermann A.J."/>
            <person name="Mounaud S."/>
            <person name="Pasculle A.W."/>
            <person name="Nierman W.C."/>
            <person name="Driscoll E."/>
            <person name="Cumbie R."/>
            <person name="Clancy C.J."/>
            <person name="Dupont C.L."/>
        </authorList>
    </citation>
    <scope>NUCLEOTIDE SEQUENCE</scope>
    <source>
        <strain evidence="12">GL16</strain>
    </source>
</reference>
<dbReference type="PANTHER" id="PTHR13018">
    <property type="entry name" value="PROBABLE MEMBRANE PROTEIN DUF221-RELATED"/>
    <property type="match status" value="1"/>
</dbReference>
<evidence type="ECO:0000259" key="9">
    <source>
        <dbReference type="Pfam" id="PF02714"/>
    </source>
</evidence>
<evidence type="ECO:0000256" key="1">
    <source>
        <dbReference type="ARBA" id="ARBA00004141"/>
    </source>
</evidence>
<evidence type="ECO:0000256" key="6">
    <source>
        <dbReference type="ARBA" id="ARBA00023136"/>
    </source>
</evidence>
<feature type="domain" description="CSC1/OSCA1-like cytosolic" evidence="11">
    <location>
        <begin position="268"/>
        <end position="502"/>
    </location>
</feature>
<feature type="transmembrane region" description="Helical" evidence="8">
    <location>
        <begin position="179"/>
        <end position="196"/>
    </location>
</feature>
<protein>
    <recommendedName>
        <fullName evidence="14">DUF221-domain-containing protein</fullName>
    </recommendedName>
</protein>
<dbReference type="Pfam" id="PF02714">
    <property type="entry name" value="RSN1_7TM"/>
    <property type="match status" value="1"/>
</dbReference>
<feature type="region of interest" description="Disordered" evidence="7">
    <location>
        <begin position="842"/>
        <end position="894"/>
    </location>
</feature>
<feature type="transmembrane region" description="Helical" evidence="8">
    <location>
        <begin position="226"/>
        <end position="244"/>
    </location>
</feature>
<evidence type="ECO:0000313" key="12">
    <source>
        <dbReference type="EMBL" id="KAG1550895.1"/>
    </source>
</evidence>
<organism evidence="12 13">
    <name type="scientific">Rhizopus oryzae</name>
    <name type="common">Mucormycosis agent</name>
    <name type="synonym">Rhizopus arrhizus var. delemar</name>
    <dbReference type="NCBI Taxonomy" id="64495"/>
    <lineage>
        <taxon>Eukaryota</taxon>
        <taxon>Fungi</taxon>
        <taxon>Fungi incertae sedis</taxon>
        <taxon>Mucoromycota</taxon>
        <taxon>Mucoromycotina</taxon>
        <taxon>Mucoromycetes</taxon>
        <taxon>Mucorales</taxon>
        <taxon>Mucorineae</taxon>
        <taxon>Rhizopodaceae</taxon>
        <taxon>Rhizopus</taxon>
    </lineage>
</organism>
<comment type="similarity">
    <text evidence="2">Belongs to the CSC1 (TC 1.A.17) family.</text>
</comment>
<keyword evidence="6 8" id="KW-0472">Membrane</keyword>
<feature type="domain" description="CSC1/OSCA1-like 7TM region" evidence="9">
    <location>
        <begin position="514"/>
        <end position="787"/>
    </location>
</feature>
<feature type="transmembrane region" description="Helical" evidence="8">
    <location>
        <begin position="705"/>
        <end position="724"/>
    </location>
</feature>
<evidence type="ECO:0000313" key="13">
    <source>
        <dbReference type="Proteomes" id="UP000717996"/>
    </source>
</evidence>
<feature type="compositionally biased region" description="Polar residues" evidence="7">
    <location>
        <begin position="1163"/>
        <end position="1172"/>
    </location>
</feature>
<feature type="transmembrane region" description="Helical" evidence="8">
    <location>
        <begin position="730"/>
        <end position="752"/>
    </location>
</feature>
<dbReference type="InterPro" id="IPR003864">
    <property type="entry name" value="CSC1/OSCA1-like_7TM"/>
</dbReference>
<sequence>MSLTSTGLGSNPTSLVPSITASPYSAATNFPTVFTNGSYITSSPTSFLSGNNSTPTPSIYTTASTTSNTPIFPSNWGLGSGGSDLIVSGARNTSSLSVQFVICFAAGMIFFLAFCFLRTRLPVIFAPRANMKRHKPPELPNSYFGWIIPLLRIGTEELLLNVGLDAVLMLQFLMMSIKIFGICSLFGIVILLPISVTSASNSSSVQNITAVDKVSVTVIPDGSNRLIAYLVFAYFVTFVTFFFLTQSYYNYIYLHAKYLLNQSKQMVARSVIVTGIPEQLRTDQALTEYYNNLNIGSVESCYVVRNVHKLNQLIKQRASALKKLEEAYAKYWGNPCSIPGYDPERILDDVEMYKKVLDQAENKKDESSDSSDNENGNTKTPLAIRLTKRNTWRKAMNTTFIKSMVEPLDQKKSSRRPTVRTGFLGLFGRKVDAIEHYTVLFDDLDKMTTDLRASPNYEMTNVAFVTFNHMSSAVIASQIAIHPEPFACRTIMAYEPRDVLWSSVSIRGRERIVREIIVWAITVVLIIFWFVPVVVLSSLMSINMIKRIAPRVADAIQQNAATSNFMTSFVPTVVLNIVTSILPLIFDALGYYQGLRSRSAVAESTLSKYFFFLVFFTLIVFTLAGTSIETVMLSFANDPSSIPEKLAATFPSISPFFINYTILQGFLLMPMNLLLLGSLIVRGFNHTFFCKTPREHAENRTPWSFNYGIGYPVPLLIFVVVLEYSCISPLILLFGTIYFCFTFFVYKYQFLYVYFRPYEAAGRLWIMTIPRVIFGLVLFQLTMTGLFIVKSSYVLGILCLPLILLTLIFKYVLDRAFLQNARNLPMQLLQDNIQKLPSALDSLENNDEDDESDRDTEVMQQKESPLSEQKSLADNNIPSAKSSATTEKTEQRKKAIRNRLRNAALSAVQLKAETTDLTQSSESSMMIIRPRHRKVVLDEDDYEAVPDRLTDYRQPPMQLNPGLLDTGLKKFGNPLLVGILPQLWLPVKEPEQASKEGKMPPLGRHQNDLFHSSSEGGGRLAQHLAEVLRKIEMEAKNKKDKRDGDNNEKKIEKVDYDKRAEKARDSAHIAAASTVGGRKKKHLSALHSLFKKSTPKKKEEVSANVGITNNLGHQENDRPESIERGVNVVENVYSDGNSFNNSIHSNHHDPEGEEFHTMDAGYSITSSFSQADNAPHKQHENTHGNPSDHPQNKIQ</sequence>
<accession>A0A9P6YKI5</accession>
<keyword evidence="5 8" id="KW-1133">Transmembrane helix</keyword>
<comment type="subcellular location">
    <subcellularLocation>
        <location evidence="1">Membrane</location>
        <topology evidence="1">Multi-pass membrane protein</topology>
    </subcellularLocation>
</comment>
<dbReference type="Proteomes" id="UP000717996">
    <property type="component" value="Unassembled WGS sequence"/>
</dbReference>
<dbReference type="InterPro" id="IPR045122">
    <property type="entry name" value="Csc1-like"/>
</dbReference>
<proteinExistence type="inferred from homology"/>
<dbReference type="InterPro" id="IPR032880">
    <property type="entry name" value="CSC1/OSCA1-like_N"/>
</dbReference>
<dbReference type="AlphaFoldDB" id="A0A9P6YKI5"/>
<feature type="transmembrane region" description="Helical" evidence="8">
    <location>
        <begin position="764"/>
        <end position="787"/>
    </location>
</feature>
<comment type="caution">
    <text evidence="12">The sequence shown here is derived from an EMBL/GenBank/DDBJ whole genome shotgun (WGS) entry which is preliminary data.</text>
</comment>
<feature type="region of interest" description="Disordered" evidence="7">
    <location>
        <begin position="359"/>
        <end position="383"/>
    </location>
</feature>
<dbReference type="OrthoDB" id="1689567at2759"/>
<feature type="region of interest" description="Disordered" evidence="7">
    <location>
        <begin position="1140"/>
        <end position="1195"/>
    </location>
</feature>
<feature type="transmembrane region" description="Helical" evidence="8">
    <location>
        <begin position="610"/>
        <end position="636"/>
    </location>
</feature>
<feature type="transmembrane region" description="Helical" evidence="8">
    <location>
        <begin position="96"/>
        <end position="117"/>
    </location>
</feature>
<feature type="region of interest" description="Disordered" evidence="7">
    <location>
        <begin position="1036"/>
        <end position="1060"/>
    </location>
</feature>
<feature type="transmembrane region" description="Helical" evidence="8">
    <location>
        <begin position="565"/>
        <end position="589"/>
    </location>
</feature>
<evidence type="ECO:0000256" key="3">
    <source>
        <dbReference type="ARBA" id="ARBA00022448"/>
    </source>
</evidence>
<evidence type="ECO:0008006" key="14">
    <source>
        <dbReference type="Google" id="ProtNLM"/>
    </source>
</evidence>
<feature type="compositionally biased region" description="Polar residues" evidence="7">
    <location>
        <begin position="858"/>
        <end position="886"/>
    </location>
</feature>
<evidence type="ECO:0000256" key="7">
    <source>
        <dbReference type="SAM" id="MobiDB-lite"/>
    </source>
</evidence>
<dbReference type="GO" id="GO:0005227">
    <property type="term" value="F:calcium-activated cation channel activity"/>
    <property type="evidence" value="ECO:0007669"/>
    <property type="project" value="InterPro"/>
</dbReference>
<keyword evidence="3" id="KW-0813">Transport</keyword>
<keyword evidence="4 8" id="KW-0812">Transmembrane</keyword>
<feature type="transmembrane region" description="Helical" evidence="8">
    <location>
        <begin position="516"/>
        <end position="545"/>
    </location>
</feature>
<dbReference type="EMBL" id="JAANIT010000181">
    <property type="protein sequence ID" value="KAG1550895.1"/>
    <property type="molecule type" value="Genomic_DNA"/>
</dbReference>
<feature type="compositionally biased region" description="Polar residues" evidence="7">
    <location>
        <begin position="1183"/>
        <end position="1195"/>
    </location>
</feature>
<evidence type="ECO:0000256" key="2">
    <source>
        <dbReference type="ARBA" id="ARBA00007779"/>
    </source>
</evidence>
<feature type="domain" description="CSC1/OSCA1-like N-terminal transmembrane" evidence="10">
    <location>
        <begin position="96"/>
        <end position="246"/>
    </location>
</feature>
<evidence type="ECO:0000256" key="5">
    <source>
        <dbReference type="ARBA" id="ARBA00022989"/>
    </source>
</evidence>
<name>A0A9P6YKI5_RHIOR</name>
<evidence type="ECO:0000256" key="8">
    <source>
        <dbReference type="SAM" id="Phobius"/>
    </source>
</evidence>
<feature type="compositionally biased region" description="Acidic residues" evidence="7">
    <location>
        <begin position="844"/>
        <end position="854"/>
    </location>
</feature>
<feature type="compositionally biased region" description="Basic and acidic residues" evidence="7">
    <location>
        <begin position="1146"/>
        <end position="1157"/>
    </location>
</feature>
<evidence type="ECO:0000259" key="11">
    <source>
        <dbReference type="Pfam" id="PF14703"/>
    </source>
</evidence>
<dbReference type="GO" id="GO:0005886">
    <property type="term" value="C:plasma membrane"/>
    <property type="evidence" value="ECO:0007669"/>
    <property type="project" value="TreeGrafter"/>
</dbReference>
<evidence type="ECO:0000256" key="4">
    <source>
        <dbReference type="ARBA" id="ARBA00022692"/>
    </source>
</evidence>
<dbReference type="Pfam" id="PF14703">
    <property type="entry name" value="PHM7_cyt"/>
    <property type="match status" value="1"/>
</dbReference>